<organism evidence="1">
    <name type="scientific">Arundo donax</name>
    <name type="common">Giant reed</name>
    <name type="synonym">Donax arundinaceus</name>
    <dbReference type="NCBI Taxonomy" id="35708"/>
    <lineage>
        <taxon>Eukaryota</taxon>
        <taxon>Viridiplantae</taxon>
        <taxon>Streptophyta</taxon>
        <taxon>Embryophyta</taxon>
        <taxon>Tracheophyta</taxon>
        <taxon>Spermatophyta</taxon>
        <taxon>Magnoliopsida</taxon>
        <taxon>Liliopsida</taxon>
        <taxon>Poales</taxon>
        <taxon>Poaceae</taxon>
        <taxon>PACMAD clade</taxon>
        <taxon>Arundinoideae</taxon>
        <taxon>Arundineae</taxon>
        <taxon>Arundo</taxon>
    </lineage>
</organism>
<proteinExistence type="predicted"/>
<reference evidence="1" key="2">
    <citation type="journal article" date="2015" name="Data Brief">
        <title>Shoot transcriptome of the giant reed, Arundo donax.</title>
        <authorList>
            <person name="Barrero R.A."/>
            <person name="Guerrero F.D."/>
            <person name="Moolhuijzen P."/>
            <person name="Goolsby J.A."/>
            <person name="Tidwell J."/>
            <person name="Bellgard S.E."/>
            <person name="Bellgard M.I."/>
        </authorList>
    </citation>
    <scope>NUCLEOTIDE SEQUENCE</scope>
    <source>
        <tissue evidence="1">Shoot tissue taken approximately 20 cm above the soil surface</tissue>
    </source>
</reference>
<name>A0A0A9GSA9_ARUDO</name>
<reference evidence="1" key="1">
    <citation type="submission" date="2014-09" db="EMBL/GenBank/DDBJ databases">
        <authorList>
            <person name="Magalhaes I.L.F."/>
            <person name="Oliveira U."/>
            <person name="Santos F.R."/>
            <person name="Vidigal T.H.D.A."/>
            <person name="Brescovit A.D."/>
            <person name="Santos A.J."/>
        </authorList>
    </citation>
    <scope>NUCLEOTIDE SEQUENCE</scope>
    <source>
        <tissue evidence="1">Shoot tissue taken approximately 20 cm above the soil surface</tissue>
    </source>
</reference>
<dbReference type="EMBL" id="GBRH01172470">
    <property type="protein sequence ID" value="JAE25426.1"/>
    <property type="molecule type" value="Transcribed_RNA"/>
</dbReference>
<dbReference type="AlphaFoldDB" id="A0A0A9GSA9"/>
<evidence type="ECO:0000313" key="1">
    <source>
        <dbReference type="EMBL" id="JAE25426.1"/>
    </source>
</evidence>
<sequence>MLNSNERCLQIHKRTSWFVLIVTVSNRYSLRSSLIDVLDFHRFPVLFDVLGSQRSLRSQCWPDRSSQQSVGPATCPPRCLIHLPRWPSR</sequence>
<protein>
    <submittedName>
        <fullName evidence="1">Uncharacterized protein</fullName>
    </submittedName>
</protein>
<accession>A0A0A9GSA9</accession>